<sequence>MADISCEYSCETAAQALEWIHAIIRFIEPYSLLMEAHVVNFFKDRLWEAVDKEWMDCLSQESVENLILIPCGMIYDHWPASLRGFLSRSSLFPIVEIRLACRRSESGLNGVLIQGMNLKKQHEVCYVFFSYLNSLCHCEIHQKSVGDKVIIDVGDGQGYLSQVISFQYHHYVVSVDASSHHGRIIDALSERIRKYYAARIRKSGSGHMNFKIPKTVTYEVSSINVLKSICRMPLFKVEEDKLQRREIDGRKPDFVSVIVDESSFVLAGLHACGDLWVTMRKIL</sequence>
<dbReference type="Proteomes" id="UP001345219">
    <property type="component" value="Chromosome 13"/>
</dbReference>
<accession>A0AAN7LIK2</accession>
<dbReference type="EMBL" id="JAXIOK010000001">
    <property type="protein sequence ID" value="KAK4781341.1"/>
    <property type="molecule type" value="Genomic_DNA"/>
</dbReference>
<reference evidence="2 3" key="1">
    <citation type="journal article" date="2023" name="Hortic Res">
        <title>Pangenome of water caltrop reveals structural variations and asymmetric subgenome divergence after allopolyploidization.</title>
        <authorList>
            <person name="Zhang X."/>
            <person name="Chen Y."/>
            <person name="Wang L."/>
            <person name="Yuan Y."/>
            <person name="Fang M."/>
            <person name="Shi L."/>
            <person name="Lu R."/>
            <person name="Comes H.P."/>
            <person name="Ma Y."/>
            <person name="Chen Y."/>
            <person name="Huang G."/>
            <person name="Zhou Y."/>
            <person name="Zheng Z."/>
            <person name="Qiu Y."/>
        </authorList>
    </citation>
    <scope>NUCLEOTIDE SEQUENCE [LARGE SCALE GENOMIC DNA]</scope>
    <source>
        <tissue evidence="2">Roots</tissue>
    </source>
</reference>
<dbReference type="AlphaFoldDB" id="A0AAN7LIK2"/>
<evidence type="ECO:0000313" key="2">
    <source>
        <dbReference type="EMBL" id="KAK4781341.1"/>
    </source>
</evidence>
<comment type="caution">
    <text evidence="2">The sequence shown here is derived from an EMBL/GenBank/DDBJ whole genome shotgun (WGS) entry which is preliminary data.</text>
</comment>
<dbReference type="InterPro" id="IPR025714">
    <property type="entry name" value="Methyltranfer_dom"/>
</dbReference>
<proteinExistence type="predicted"/>
<dbReference type="InterPro" id="IPR052220">
    <property type="entry name" value="METTL25"/>
</dbReference>
<gene>
    <name evidence="2" type="ORF">SAY87_017447</name>
</gene>
<evidence type="ECO:0000313" key="3">
    <source>
        <dbReference type="Proteomes" id="UP001345219"/>
    </source>
</evidence>
<dbReference type="Pfam" id="PF13679">
    <property type="entry name" value="Methyltransf_32"/>
    <property type="match status" value="1"/>
</dbReference>
<organism evidence="2 3">
    <name type="scientific">Trapa incisa</name>
    <dbReference type="NCBI Taxonomy" id="236973"/>
    <lineage>
        <taxon>Eukaryota</taxon>
        <taxon>Viridiplantae</taxon>
        <taxon>Streptophyta</taxon>
        <taxon>Embryophyta</taxon>
        <taxon>Tracheophyta</taxon>
        <taxon>Spermatophyta</taxon>
        <taxon>Magnoliopsida</taxon>
        <taxon>eudicotyledons</taxon>
        <taxon>Gunneridae</taxon>
        <taxon>Pentapetalae</taxon>
        <taxon>rosids</taxon>
        <taxon>malvids</taxon>
        <taxon>Myrtales</taxon>
        <taxon>Lythraceae</taxon>
        <taxon>Trapa</taxon>
    </lineage>
</organism>
<feature type="domain" description="Methyltransferase" evidence="1">
    <location>
        <begin position="119"/>
        <end position="278"/>
    </location>
</feature>
<evidence type="ECO:0000259" key="1">
    <source>
        <dbReference type="Pfam" id="PF13679"/>
    </source>
</evidence>
<name>A0AAN7LIK2_9MYRT</name>
<dbReference type="PANTHER" id="PTHR12496:SF0">
    <property type="entry name" value="METHYLTRANSFERASE DOMAIN-CONTAINING PROTEIN"/>
    <property type="match status" value="1"/>
</dbReference>
<keyword evidence="3" id="KW-1185">Reference proteome</keyword>
<protein>
    <recommendedName>
        <fullName evidence="1">Methyltransferase domain-containing protein</fullName>
    </recommendedName>
</protein>
<dbReference type="PANTHER" id="PTHR12496">
    <property type="entry name" value="CGI-41 METHYLTRANSFERASE"/>
    <property type="match status" value="1"/>
</dbReference>